<dbReference type="PANTHER" id="PTHR39419">
    <property type="entry name" value="SLL0814 PROTEIN"/>
    <property type="match status" value="1"/>
</dbReference>
<reference evidence="2" key="1">
    <citation type="submission" date="2020-05" db="EMBL/GenBank/DDBJ databases">
        <authorList>
            <person name="Chiriac C."/>
            <person name="Salcher M."/>
            <person name="Ghai R."/>
            <person name="Kavagutti S V."/>
        </authorList>
    </citation>
    <scope>NUCLEOTIDE SEQUENCE</scope>
</reference>
<evidence type="ECO:0000256" key="1">
    <source>
        <dbReference type="SAM" id="Phobius"/>
    </source>
</evidence>
<dbReference type="InterPro" id="IPR007354">
    <property type="entry name" value="CruF-like"/>
</dbReference>
<feature type="transmembrane region" description="Helical" evidence="1">
    <location>
        <begin position="45"/>
        <end position="64"/>
    </location>
</feature>
<feature type="transmembrane region" description="Helical" evidence="1">
    <location>
        <begin position="21"/>
        <end position="39"/>
    </location>
</feature>
<feature type="transmembrane region" description="Helical" evidence="1">
    <location>
        <begin position="76"/>
        <end position="96"/>
    </location>
</feature>
<feature type="transmembrane region" description="Helical" evidence="1">
    <location>
        <begin position="116"/>
        <end position="133"/>
    </location>
</feature>
<organism evidence="2">
    <name type="scientific">freshwater metagenome</name>
    <dbReference type="NCBI Taxonomy" id="449393"/>
    <lineage>
        <taxon>unclassified sequences</taxon>
        <taxon>metagenomes</taxon>
        <taxon>ecological metagenomes</taxon>
    </lineage>
</organism>
<feature type="transmembrane region" description="Helical" evidence="1">
    <location>
        <begin position="218"/>
        <end position="236"/>
    </location>
</feature>
<keyword evidence="1" id="KW-0472">Membrane</keyword>
<feature type="transmembrane region" description="Helical" evidence="1">
    <location>
        <begin position="140"/>
        <end position="156"/>
    </location>
</feature>
<feature type="transmembrane region" description="Helical" evidence="1">
    <location>
        <begin position="186"/>
        <end position="206"/>
    </location>
</feature>
<protein>
    <submittedName>
        <fullName evidence="2">Unannotated protein</fullName>
    </submittedName>
</protein>
<name>A0A6J6E0Y9_9ZZZZ</name>
<dbReference type="PANTHER" id="PTHR39419:SF1">
    <property type="entry name" value="SLL0814 PROTEIN"/>
    <property type="match status" value="1"/>
</dbReference>
<evidence type="ECO:0000313" key="2">
    <source>
        <dbReference type="EMBL" id="CAB4567038.1"/>
    </source>
</evidence>
<sequence>MSIRQFTPRRRRRGISQRARYALGGSLGLTILLQMSYPLVSGDVLAFVTISSVMMGALAMAFHAYLSYGLKYATRYLVIILLFGYFIEFLGLHTGWPFGEYVYDDSLGLNLGGVPLVVPFAWAMMAHPVLVAARKVTMKWTFLYGGALMAAWDLFLDPQMVAAGRWTWVVDGAHVPFSPEIPLSNLFGWLLSGCAIIAFLNFVLPFERRKESASLTAVTAWLGWVLFSGFVGNLFFFDRPGLALFATAIFGTLLAPYIFKSTLGES</sequence>
<dbReference type="AlphaFoldDB" id="A0A6J6E0Y9"/>
<keyword evidence="1" id="KW-0812">Transmembrane</keyword>
<proteinExistence type="predicted"/>
<dbReference type="Pfam" id="PF04240">
    <property type="entry name" value="Caroten_synth"/>
    <property type="match status" value="1"/>
</dbReference>
<dbReference type="EMBL" id="CAEZTL010000031">
    <property type="protein sequence ID" value="CAB4567038.1"/>
    <property type="molecule type" value="Genomic_DNA"/>
</dbReference>
<gene>
    <name evidence="2" type="ORF">UFOPK1683_00460</name>
</gene>
<keyword evidence="1" id="KW-1133">Transmembrane helix</keyword>
<accession>A0A6J6E0Y9</accession>
<feature type="transmembrane region" description="Helical" evidence="1">
    <location>
        <begin position="242"/>
        <end position="259"/>
    </location>
</feature>